<sequence>MPDWLAGWPFVWIYLFFVLGAALRSQALYWLGRGVATGALRTRWRERLDTAGTRRAVAAIERWGMPVVPLSFLTVGFQSAVHGAAGLLRLHWVRYTLWSVPGWLVWALVWAGGGTAAAWGAVALAARSPWALAAVVVVLGTVVATVVLRRRRRVDALSGAR</sequence>
<reference evidence="2 3" key="1">
    <citation type="submission" date="2013-08" db="EMBL/GenBank/DDBJ databases">
        <title>Genome sequencing of Cellulomonas carbonis T26.</title>
        <authorList>
            <person name="Chen F."/>
            <person name="Li Y."/>
            <person name="Wang G."/>
        </authorList>
    </citation>
    <scope>NUCLEOTIDE SEQUENCE [LARGE SCALE GENOMIC DNA]</scope>
    <source>
        <strain evidence="2 3">T26</strain>
    </source>
</reference>
<dbReference type="OrthoDB" id="3426404at2"/>
<organism evidence="2 3">
    <name type="scientific">Cellulomonas carbonis T26</name>
    <dbReference type="NCBI Taxonomy" id="947969"/>
    <lineage>
        <taxon>Bacteria</taxon>
        <taxon>Bacillati</taxon>
        <taxon>Actinomycetota</taxon>
        <taxon>Actinomycetes</taxon>
        <taxon>Micrococcales</taxon>
        <taxon>Cellulomonadaceae</taxon>
        <taxon>Cellulomonas</taxon>
    </lineage>
</organism>
<feature type="transmembrane region" description="Helical" evidence="1">
    <location>
        <begin position="103"/>
        <end position="124"/>
    </location>
</feature>
<dbReference type="EMBL" id="AXCY01000013">
    <property type="protein sequence ID" value="KGM11825.1"/>
    <property type="molecule type" value="Genomic_DNA"/>
</dbReference>
<proteinExistence type="predicted"/>
<keyword evidence="1" id="KW-0472">Membrane</keyword>
<reference evidence="2 3" key="2">
    <citation type="journal article" date="2015" name="Stand. Genomic Sci.">
        <title>Draft genome sequence of Cellulomonas carbonis T26(T) and comparative analysis of six Cellulomonas genomes.</title>
        <authorList>
            <person name="Zhuang W."/>
            <person name="Zhang S."/>
            <person name="Xia X."/>
            <person name="Wang G."/>
        </authorList>
    </citation>
    <scope>NUCLEOTIDE SEQUENCE [LARGE SCALE GENOMIC DNA]</scope>
    <source>
        <strain evidence="2 3">T26</strain>
    </source>
</reference>
<accession>A0A0A0BV28</accession>
<comment type="caution">
    <text evidence="2">The sequence shown here is derived from an EMBL/GenBank/DDBJ whole genome shotgun (WGS) entry which is preliminary data.</text>
</comment>
<dbReference type="AlphaFoldDB" id="A0A0A0BV28"/>
<keyword evidence="3" id="KW-1185">Reference proteome</keyword>
<feature type="transmembrane region" description="Helical" evidence="1">
    <location>
        <begin position="130"/>
        <end position="148"/>
    </location>
</feature>
<gene>
    <name evidence="2" type="ORF">N868_06245</name>
</gene>
<dbReference type="RefSeq" id="WP_043603935.1">
    <property type="nucleotide sequence ID" value="NZ_AXCY01000013.1"/>
</dbReference>
<dbReference type="Proteomes" id="UP000029839">
    <property type="component" value="Unassembled WGS sequence"/>
</dbReference>
<keyword evidence="1" id="KW-1133">Transmembrane helix</keyword>
<keyword evidence="1" id="KW-0812">Transmembrane</keyword>
<feature type="transmembrane region" description="Helical" evidence="1">
    <location>
        <begin position="6"/>
        <end position="23"/>
    </location>
</feature>
<protein>
    <submittedName>
        <fullName evidence="2">Membrane protein</fullName>
    </submittedName>
</protein>
<evidence type="ECO:0000313" key="3">
    <source>
        <dbReference type="Proteomes" id="UP000029839"/>
    </source>
</evidence>
<name>A0A0A0BV28_9CELL</name>
<evidence type="ECO:0000256" key="1">
    <source>
        <dbReference type="SAM" id="Phobius"/>
    </source>
</evidence>
<evidence type="ECO:0000313" key="2">
    <source>
        <dbReference type="EMBL" id="KGM11825.1"/>
    </source>
</evidence>